<dbReference type="GO" id="GO:0016020">
    <property type="term" value="C:membrane"/>
    <property type="evidence" value="ECO:0007669"/>
    <property type="project" value="InterPro"/>
</dbReference>
<keyword evidence="1" id="KW-0732">Signal</keyword>
<dbReference type="GO" id="GO:0008233">
    <property type="term" value="F:peptidase activity"/>
    <property type="evidence" value="ECO:0007669"/>
    <property type="project" value="InterPro"/>
</dbReference>
<dbReference type="RefSeq" id="WP_014776610.1">
    <property type="nucleotide sequence ID" value="NC_018012.1"/>
</dbReference>
<dbReference type="KEGG" id="tvi:Thivi_0009"/>
<dbReference type="GO" id="GO:0006508">
    <property type="term" value="P:proteolysis"/>
    <property type="evidence" value="ECO:0007669"/>
    <property type="project" value="InterPro"/>
</dbReference>
<evidence type="ECO:0000256" key="1">
    <source>
        <dbReference type="SAM" id="SignalP"/>
    </source>
</evidence>
<evidence type="ECO:0000313" key="3">
    <source>
        <dbReference type="EMBL" id="AFL72101.1"/>
    </source>
</evidence>
<dbReference type="GO" id="GO:0005524">
    <property type="term" value="F:ATP binding"/>
    <property type="evidence" value="ECO:0007669"/>
    <property type="project" value="InterPro"/>
</dbReference>
<dbReference type="PROSITE" id="PS51257">
    <property type="entry name" value="PROKAR_LIPOPROTEIN"/>
    <property type="match status" value="1"/>
</dbReference>
<dbReference type="OrthoDB" id="13401at2"/>
<feature type="domain" description="Peptidase C39" evidence="2">
    <location>
        <begin position="41"/>
        <end position="176"/>
    </location>
</feature>
<dbReference type="CDD" id="cd02423">
    <property type="entry name" value="Peptidase_C39G"/>
    <property type="match status" value="1"/>
</dbReference>
<protein>
    <submittedName>
        <fullName evidence="3">Putative double-glycine peptidase</fullName>
    </submittedName>
</protein>
<feature type="chain" id="PRO_5003682480" evidence="1">
    <location>
        <begin position="24"/>
        <end position="206"/>
    </location>
</feature>
<name>I3Y533_THIV6</name>
<feature type="signal peptide" evidence="1">
    <location>
        <begin position="1"/>
        <end position="23"/>
    </location>
</feature>
<proteinExistence type="predicted"/>
<dbReference type="Proteomes" id="UP000006062">
    <property type="component" value="Chromosome"/>
</dbReference>
<dbReference type="InterPro" id="IPR005074">
    <property type="entry name" value="Peptidase_C39"/>
</dbReference>
<organism evidence="3 4">
    <name type="scientific">Thiocystis violascens (strain ATCC 17096 / DSM 198 / 6111)</name>
    <name type="common">Chromatium violascens</name>
    <dbReference type="NCBI Taxonomy" id="765911"/>
    <lineage>
        <taxon>Bacteria</taxon>
        <taxon>Pseudomonadati</taxon>
        <taxon>Pseudomonadota</taxon>
        <taxon>Gammaproteobacteria</taxon>
        <taxon>Chromatiales</taxon>
        <taxon>Chromatiaceae</taxon>
        <taxon>Thiocystis</taxon>
    </lineage>
</organism>
<dbReference type="EMBL" id="CP003154">
    <property type="protein sequence ID" value="AFL72101.1"/>
    <property type="molecule type" value="Genomic_DNA"/>
</dbReference>
<sequence length="206" mass="23097">MQPRRLAPFAALALTLSCGIGVAADPVKSLLEIRRENVVIQEWDLSCGAAALTTLLHHQYKDPVTEKEVATALIDRAEYIANPQLVQVREGFSLLDLKRYVDARGYTGIGLGKMTLDDLERKAPTLVPIHTNGYNHFVVFRGRLGNRVLLADPAWGNRTMTTEQFNRAWIEYPRIGRVGFVVETDDKRVHALGSLKPNPRDFVTFN</sequence>
<dbReference type="STRING" id="765911.Thivi_0009"/>
<dbReference type="AlphaFoldDB" id="I3Y533"/>
<dbReference type="Pfam" id="PF03412">
    <property type="entry name" value="Peptidase_C39"/>
    <property type="match status" value="1"/>
</dbReference>
<dbReference type="eggNOG" id="COG3271">
    <property type="taxonomic scope" value="Bacteria"/>
</dbReference>
<gene>
    <name evidence="3" type="ordered locus">Thivi_0009</name>
</gene>
<reference evidence="3 4" key="1">
    <citation type="submission" date="2012-06" db="EMBL/GenBank/DDBJ databases">
        <title>Complete sequence of Thiocystis violascens DSM 198.</title>
        <authorList>
            <consortium name="US DOE Joint Genome Institute"/>
            <person name="Lucas S."/>
            <person name="Han J."/>
            <person name="Lapidus A."/>
            <person name="Cheng J.-F."/>
            <person name="Goodwin L."/>
            <person name="Pitluck S."/>
            <person name="Peters L."/>
            <person name="Ovchinnikova G."/>
            <person name="Teshima H."/>
            <person name="Detter J.C."/>
            <person name="Han C."/>
            <person name="Tapia R."/>
            <person name="Land M."/>
            <person name="Hauser L."/>
            <person name="Kyrpides N."/>
            <person name="Ivanova N."/>
            <person name="Pagani I."/>
            <person name="Vogl K."/>
            <person name="Liu Z."/>
            <person name="Frigaard N.-U."/>
            <person name="Bryant D."/>
            <person name="Woyke T."/>
        </authorList>
    </citation>
    <scope>NUCLEOTIDE SEQUENCE [LARGE SCALE GENOMIC DNA]</scope>
    <source>
        <strain evidence="4">ATCC 17096 / DSM 198 / 6111</strain>
    </source>
</reference>
<evidence type="ECO:0000259" key="2">
    <source>
        <dbReference type="PROSITE" id="PS50990"/>
    </source>
</evidence>
<accession>I3Y533</accession>
<dbReference type="HOGENOM" id="CLU_092029_2_0_6"/>
<dbReference type="Gene3D" id="3.90.70.10">
    <property type="entry name" value="Cysteine proteinases"/>
    <property type="match status" value="1"/>
</dbReference>
<keyword evidence="4" id="KW-1185">Reference proteome</keyword>
<evidence type="ECO:0000313" key="4">
    <source>
        <dbReference type="Proteomes" id="UP000006062"/>
    </source>
</evidence>
<dbReference type="PROSITE" id="PS50990">
    <property type="entry name" value="PEPTIDASE_C39"/>
    <property type="match status" value="1"/>
</dbReference>